<organism evidence="3 4">
    <name type="scientific">Diplodia intermedia</name>
    <dbReference type="NCBI Taxonomy" id="856260"/>
    <lineage>
        <taxon>Eukaryota</taxon>
        <taxon>Fungi</taxon>
        <taxon>Dikarya</taxon>
        <taxon>Ascomycota</taxon>
        <taxon>Pezizomycotina</taxon>
        <taxon>Dothideomycetes</taxon>
        <taxon>Dothideomycetes incertae sedis</taxon>
        <taxon>Botryosphaeriales</taxon>
        <taxon>Botryosphaeriaceae</taxon>
        <taxon>Diplodia</taxon>
    </lineage>
</organism>
<evidence type="ECO:0000313" key="3">
    <source>
        <dbReference type="EMBL" id="KAL1640980.1"/>
    </source>
</evidence>
<name>A0ABR3TMW8_9PEZI</name>
<dbReference type="InterPro" id="IPR011024">
    <property type="entry name" value="G_crystallin-like"/>
</dbReference>
<evidence type="ECO:0000313" key="4">
    <source>
        <dbReference type="Proteomes" id="UP001521184"/>
    </source>
</evidence>
<evidence type="ECO:0000256" key="1">
    <source>
        <dbReference type="SAM" id="MobiDB-lite"/>
    </source>
</evidence>
<reference evidence="3 4" key="1">
    <citation type="journal article" date="2023" name="Plant Dis.">
        <title>First Report of Diplodia intermedia Causing Canker and Dieback Diseases on Apple Trees in Canada.</title>
        <authorList>
            <person name="Ellouze W."/>
            <person name="Ilyukhin E."/>
            <person name="Sulman M."/>
            <person name="Ali S."/>
        </authorList>
    </citation>
    <scope>NUCLEOTIDE SEQUENCE [LARGE SCALE GENOMIC DNA]</scope>
    <source>
        <strain evidence="3 4">M45-28</strain>
    </source>
</reference>
<dbReference type="SUPFAM" id="SSF49695">
    <property type="entry name" value="gamma-Crystallin-like"/>
    <property type="match status" value="1"/>
</dbReference>
<sequence length="152" mass="16367">MKITNTILLPLTTAALTLAAPQSLGTTSPDTPSAFGPAYPVPDLGNTTTTPSLTPRYFNSPPPRVRYCQHANGGGGCRNQEVSGWQCYNFEAWWNDRVSSFYVNPGYSCWLHSDKGCKGRNVSFRAPGLLDLGRGSGLNDQASSFKCFALAA</sequence>
<keyword evidence="4" id="KW-1185">Reference proteome</keyword>
<feature type="signal peptide" evidence="2">
    <location>
        <begin position="1"/>
        <end position="19"/>
    </location>
</feature>
<accession>A0ABR3TMW8</accession>
<gene>
    <name evidence="3" type="ORF">SLS58_006420</name>
</gene>
<proteinExistence type="predicted"/>
<dbReference type="EMBL" id="JAKEKT020000044">
    <property type="protein sequence ID" value="KAL1640980.1"/>
    <property type="molecule type" value="Genomic_DNA"/>
</dbReference>
<evidence type="ECO:0000256" key="2">
    <source>
        <dbReference type="SAM" id="SignalP"/>
    </source>
</evidence>
<protein>
    <recommendedName>
        <fullName evidence="5">Beta gamma crystallin</fullName>
    </recommendedName>
</protein>
<dbReference type="Gene3D" id="2.60.20.10">
    <property type="entry name" value="Crystallins"/>
    <property type="match status" value="1"/>
</dbReference>
<comment type="caution">
    <text evidence="3">The sequence shown here is derived from an EMBL/GenBank/DDBJ whole genome shotgun (WGS) entry which is preliminary data.</text>
</comment>
<dbReference type="Proteomes" id="UP001521184">
    <property type="component" value="Unassembled WGS sequence"/>
</dbReference>
<evidence type="ECO:0008006" key="5">
    <source>
        <dbReference type="Google" id="ProtNLM"/>
    </source>
</evidence>
<feature type="region of interest" description="Disordered" evidence="1">
    <location>
        <begin position="25"/>
        <end position="55"/>
    </location>
</feature>
<keyword evidence="2" id="KW-0732">Signal</keyword>
<feature type="chain" id="PRO_5045516695" description="Beta gamma crystallin" evidence="2">
    <location>
        <begin position="20"/>
        <end position="152"/>
    </location>
</feature>